<dbReference type="Gene3D" id="1.20.5.1930">
    <property type="match status" value="1"/>
</dbReference>
<feature type="region of interest" description="Disordered" evidence="9">
    <location>
        <begin position="235"/>
        <end position="265"/>
    </location>
</feature>
<evidence type="ECO:0000256" key="2">
    <source>
        <dbReference type="ARBA" id="ARBA00012438"/>
    </source>
</evidence>
<evidence type="ECO:0000256" key="5">
    <source>
        <dbReference type="ARBA" id="ARBA00022741"/>
    </source>
</evidence>
<evidence type="ECO:0000256" key="1">
    <source>
        <dbReference type="ARBA" id="ARBA00000085"/>
    </source>
</evidence>
<dbReference type="CDD" id="cd16917">
    <property type="entry name" value="HATPase_UhpB-NarQ-NarX-like"/>
    <property type="match status" value="1"/>
</dbReference>
<feature type="compositionally biased region" description="Basic and acidic residues" evidence="9">
    <location>
        <begin position="238"/>
        <end position="265"/>
    </location>
</feature>
<evidence type="ECO:0000256" key="9">
    <source>
        <dbReference type="SAM" id="MobiDB-lite"/>
    </source>
</evidence>
<proteinExistence type="predicted"/>
<evidence type="ECO:0000256" key="4">
    <source>
        <dbReference type="ARBA" id="ARBA00022679"/>
    </source>
</evidence>
<dbReference type="Gene3D" id="3.30.565.10">
    <property type="entry name" value="Histidine kinase-like ATPase, C-terminal domain"/>
    <property type="match status" value="1"/>
</dbReference>
<reference evidence="11 12" key="1">
    <citation type="submission" date="2023-10" db="EMBL/GenBank/DDBJ databases">
        <title>Characterization of rhizosphere-enriched actinobacteria from wheat plants lab-grown on chernevaya soil.</title>
        <authorList>
            <person name="Tikhonova E.N."/>
            <person name="Konopkin A."/>
            <person name="Kravchenko I.K."/>
        </authorList>
    </citation>
    <scope>NUCLEOTIDE SEQUENCE [LARGE SCALE GENOMIC DNA]</scope>
    <source>
        <strain evidence="11 12">RR29</strain>
    </source>
</reference>
<keyword evidence="8" id="KW-0902">Two-component regulatory system</keyword>
<dbReference type="PANTHER" id="PTHR24421">
    <property type="entry name" value="NITRATE/NITRITE SENSOR PROTEIN NARX-RELATED"/>
    <property type="match status" value="1"/>
</dbReference>
<dbReference type="InterPro" id="IPR050482">
    <property type="entry name" value="Sensor_HK_TwoCompSys"/>
</dbReference>
<dbReference type="PANTHER" id="PTHR24421:SF10">
    <property type="entry name" value="NITRATE_NITRITE SENSOR PROTEIN NARQ"/>
    <property type="match status" value="1"/>
</dbReference>
<comment type="caution">
    <text evidence="11">The sequence shown here is derived from an EMBL/GenBank/DDBJ whole genome shotgun (WGS) entry which is preliminary data.</text>
</comment>
<dbReference type="InterPro" id="IPR003594">
    <property type="entry name" value="HATPase_dom"/>
</dbReference>
<dbReference type="SMART" id="SM00387">
    <property type="entry name" value="HATPase_c"/>
    <property type="match status" value="1"/>
</dbReference>
<evidence type="ECO:0000313" key="12">
    <source>
        <dbReference type="Proteomes" id="UP001187346"/>
    </source>
</evidence>
<dbReference type="Proteomes" id="UP001187346">
    <property type="component" value="Unassembled WGS sequence"/>
</dbReference>
<feature type="region of interest" description="Disordered" evidence="9">
    <location>
        <begin position="183"/>
        <end position="204"/>
    </location>
</feature>
<comment type="catalytic activity">
    <reaction evidence="1">
        <text>ATP + protein L-histidine = ADP + protein N-phospho-L-histidine.</text>
        <dbReference type="EC" id="2.7.13.3"/>
    </reaction>
</comment>
<dbReference type="SUPFAM" id="SSF55874">
    <property type="entry name" value="ATPase domain of HSP90 chaperone/DNA topoisomerase II/histidine kinase"/>
    <property type="match status" value="1"/>
</dbReference>
<dbReference type="Pfam" id="PF07730">
    <property type="entry name" value="HisKA_3"/>
    <property type="match status" value="1"/>
</dbReference>
<sequence>AALAERAATLEVEREQRELLAAANERARVSRELHDIVGHTLAVIVGLADGGAAEAQLQPERGPEVLRTIAEAGRTSLGELRRALGALRVGLPDDAAGAELHPQPGTAQLAALCERIRTAGPTVTYTAAGDLSSLSASLQLAVYRIVQEALTNSLKHAGPRTRVRVTVTADARAGEVVVQVEDTGPPVEEATPDRAGGSRTPGQGLIGMRERAALVGGHAVSRRRAGGWTVRAVLPMNHDGRTKTDPKTARARSAPKDRTGVQECP</sequence>
<organism evidence="11 12">
    <name type="scientific">Streptomyces prunicolor</name>
    <dbReference type="NCBI Taxonomy" id="67348"/>
    <lineage>
        <taxon>Bacteria</taxon>
        <taxon>Bacillati</taxon>
        <taxon>Actinomycetota</taxon>
        <taxon>Actinomycetes</taxon>
        <taxon>Kitasatosporales</taxon>
        <taxon>Streptomycetaceae</taxon>
        <taxon>Streptomyces</taxon>
    </lineage>
</organism>
<keyword evidence="5" id="KW-0547">Nucleotide-binding</keyword>
<keyword evidence="6 11" id="KW-0418">Kinase</keyword>
<dbReference type="InterPro" id="IPR011712">
    <property type="entry name" value="Sig_transdc_His_kin_sub3_dim/P"/>
</dbReference>
<keyword evidence="3" id="KW-0597">Phosphoprotein</keyword>
<evidence type="ECO:0000259" key="10">
    <source>
        <dbReference type="SMART" id="SM00387"/>
    </source>
</evidence>
<keyword evidence="4" id="KW-0808">Transferase</keyword>
<evidence type="ECO:0000256" key="8">
    <source>
        <dbReference type="ARBA" id="ARBA00023012"/>
    </source>
</evidence>
<feature type="non-terminal residue" evidence="11">
    <location>
        <position position="1"/>
    </location>
</feature>
<feature type="domain" description="Histidine kinase/HSP90-like ATPase" evidence="10">
    <location>
        <begin position="137"/>
        <end position="238"/>
    </location>
</feature>
<keyword evidence="7" id="KW-0067">ATP-binding</keyword>
<keyword evidence="12" id="KW-1185">Reference proteome</keyword>
<protein>
    <recommendedName>
        <fullName evidence="2">histidine kinase</fullName>
        <ecNumber evidence="2">2.7.13.3</ecNumber>
    </recommendedName>
</protein>
<evidence type="ECO:0000256" key="7">
    <source>
        <dbReference type="ARBA" id="ARBA00022840"/>
    </source>
</evidence>
<dbReference type="Pfam" id="PF02518">
    <property type="entry name" value="HATPase_c"/>
    <property type="match status" value="1"/>
</dbReference>
<dbReference type="RefSeq" id="WP_317769456.1">
    <property type="nucleotide sequence ID" value="NZ_JAWMAJ010000001.1"/>
</dbReference>
<dbReference type="EMBL" id="JAWMAJ010000001">
    <property type="protein sequence ID" value="MDV7214326.1"/>
    <property type="molecule type" value="Genomic_DNA"/>
</dbReference>
<dbReference type="EC" id="2.7.13.3" evidence="2"/>
<name>A0ABU4F2Y7_9ACTN</name>
<evidence type="ECO:0000256" key="3">
    <source>
        <dbReference type="ARBA" id="ARBA00022553"/>
    </source>
</evidence>
<gene>
    <name evidence="11" type="ORF">R5A26_00005</name>
</gene>
<dbReference type="InterPro" id="IPR036890">
    <property type="entry name" value="HATPase_C_sf"/>
</dbReference>
<evidence type="ECO:0000256" key="6">
    <source>
        <dbReference type="ARBA" id="ARBA00022777"/>
    </source>
</evidence>
<accession>A0ABU4F2Y7</accession>
<evidence type="ECO:0000313" key="11">
    <source>
        <dbReference type="EMBL" id="MDV7214326.1"/>
    </source>
</evidence>
<dbReference type="GO" id="GO:0016301">
    <property type="term" value="F:kinase activity"/>
    <property type="evidence" value="ECO:0007669"/>
    <property type="project" value="UniProtKB-KW"/>
</dbReference>